<evidence type="ECO:0000313" key="3">
    <source>
        <dbReference type="EMBL" id="CAJ25183.1"/>
    </source>
</evidence>
<organism evidence="4">
    <name type="scientific">Xanthomonas euvesicatoria pv. vesicatoria (strain 85-10)</name>
    <name type="common">Xanthomonas campestris pv. vesicatoria</name>
    <dbReference type="NCBI Taxonomy" id="316273"/>
    <lineage>
        <taxon>Bacteria</taxon>
        <taxon>Pseudomonadati</taxon>
        <taxon>Pseudomonadota</taxon>
        <taxon>Gammaproteobacteria</taxon>
        <taxon>Lysobacterales</taxon>
        <taxon>Lysobacteraceae</taxon>
        <taxon>Xanthomonas</taxon>
    </lineage>
</organism>
<keyword evidence="2" id="KW-0812">Transmembrane</keyword>
<dbReference type="AlphaFoldDB" id="Q3BPY0"/>
<dbReference type="KEGG" id="xcv:XCV3452"/>
<proteinExistence type="predicted"/>
<sequence>MLGRGSSGDDRDSQVRHAVAHRPRPSPRPAWRLTLRGMLRLSRRHRLLPLLACLAVVLMLVAPLISRWSQAQPIEPMCMGAAALSAERALHAGHRTQPPGLAADAHSGAVVNMPHAGTHDAATHGEACDYCVLAARLLPLLIVALLCLLQLRPTPAPVFTQASARSVYRWAALGARGPPLGA</sequence>
<dbReference type="InterPro" id="IPR021333">
    <property type="entry name" value="DUF2946"/>
</dbReference>
<dbReference type="EMBL" id="AM039952">
    <property type="protein sequence ID" value="CAJ25183.1"/>
    <property type="molecule type" value="Genomic_DNA"/>
</dbReference>
<reference evidence="3 4" key="1">
    <citation type="journal article" date="2005" name="J. Bacteriol.">
        <title>Insights into genome plasticity and pathogenicity of the plant pathogenic Bacterium Xanthomonas campestris pv. vesicatoria revealed by the complete genome sequence.</title>
        <authorList>
            <person name="Thieme F."/>
            <person name="Koebnik R."/>
            <person name="Bekel T."/>
            <person name="Berger C."/>
            <person name="Boch J."/>
            <person name="Buettner D."/>
            <person name="Caldana C."/>
            <person name="Gaigalat L."/>
            <person name="Goesmann A."/>
            <person name="Kay S."/>
            <person name="Kirchner O."/>
            <person name="Lanz C."/>
            <person name="Linke B."/>
            <person name="McHardy A.C."/>
            <person name="Meyer F."/>
            <person name="Mittenhuber G."/>
            <person name="Nies D.H."/>
            <person name="Niesbach-Kloesgen U."/>
            <person name="Patschkowski T."/>
            <person name="Rueckert C."/>
            <person name="Rupp O."/>
            <person name="Schneicker S."/>
            <person name="Schuster S.C."/>
            <person name="Vorhoelter F.J."/>
            <person name="Weber E."/>
            <person name="Puehler A."/>
            <person name="Bonas U."/>
            <person name="Bartels D."/>
            <person name="Kaiser O."/>
        </authorList>
    </citation>
    <scope>NUCLEOTIDE SEQUENCE [LARGE SCALE GENOMIC DNA]</scope>
    <source>
        <strain evidence="3 4">85-10</strain>
    </source>
</reference>
<protein>
    <submittedName>
        <fullName evidence="3">Putative secreted protein</fullName>
    </submittedName>
</protein>
<name>Q3BPY0_XANE5</name>
<dbReference type="Proteomes" id="UP000007069">
    <property type="component" value="Chromosome"/>
</dbReference>
<keyword evidence="2" id="KW-1133">Transmembrane helix</keyword>
<feature type="transmembrane region" description="Helical" evidence="2">
    <location>
        <begin position="47"/>
        <end position="66"/>
    </location>
</feature>
<dbReference type="eggNOG" id="ENOG5033019">
    <property type="taxonomic scope" value="Bacteria"/>
</dbReference>
<keyword evidence="2" id="KW-0472">Membrane</keyword>
<evidence type="ECO:0000256" key="1">
    <source>
        <dbReference type="SAM" id="MobiDB-lite"/>
    </source>
</evidence>
<evidence type="ECO:0000313" key="4">
    <source>
        <dbReference type="Proteomes" id="UP000007069"/>
    </source>
</evidence>
<feature type="region of interest" description="Disordered" evidence="1">
    <location>
        <begin position="1"/>
        <end position="29"/>
    </location>
</feature>
<dbReference type="HOGENOM" id="CLU_118629_0_0_6"/>
<gene>
    <name evidence="3" type="ordered locus">XCV3452</name>
</gene>
<accession>Q3BPY0</accession>
<dbReference type="Pfam" id="PF11162">
    <property type="entry name" value="DUF2946"/>
    <property type="match status" value="1"/>
</dbReference>
<evidence type="ECO:0000256" key="2">
    <source>
        <dbReference type="SAM" id="Phobius"/>
    </source>
</evidence>
<dbReference type="STRING" id="456327.BJD11_05475"/>